<keyword evidence="2 5" id="KW-0812">Transmembrane</keyword>
<dbReference type="InterPro" id="IPR003339">
    <property type="entry name" value="ABC/ECF_trnsptr_transmembrane"/>
</dbReference>
<dbReference type="AlphaFoldDB" id="A0AAE9XN41"/>
<evidence type="ECO:0000256" key="2">
    <source>
        <dbReference type="ARBA" id="ARBA00022692"/>
    </source>
</evidence>
<evidence type="ECO:0000313" key="7">
    <source>
        <dbReference type="Proteomes" id="UP001179600"/>
    </source>
</evidence>
<feature type="transmembrane region" description="Helical" evidence="5">
    <location>
        <begin position="122"/>
        <end position="140"/>
    </location>
</feature>
<dbReference type="PANTHER" id="PTHR33514:SF1">
    <property type="entry name" value="ABC TRANSPORTER PERMEASE"/>
    <property type="match status" value="1"/>
</dbReference>
<protein>
    <submittedName>
        <fullName evidence="6">Energy-coupling factor transporter transmembrane component T</fullName>
    </submittedName>
</protein>
<dbReference type="GO" id="GO:0005886">
    <property type="term" value="C:plasma membrane"/>
    <property type="evidence" value="ECO:0007669"/>
    <property type="project" value="TreeGrafter"/>
</dbReference>
<feature type="transmembrane region" description="Helical" evidence="5">
    <location>
        <begin position="245"/>
        <end position="265"/>
    </location>
</feature>
<dbReference type="EMBL" id="CP116507">
    <property type="protein sequence ID" value="WCG23183.1"/>
    <property type="molecule type" value="Genomic_DNA"/>
</dbReference>
<name>A0AAE9XN41_9ENTE</name>
<dbReference type="PANTHER" id="PTHR33514">
    <property type="entry name" value="PROTEIN ABCI12, CHLOROPLASTIC"/>
    <property type="match status" value="1"/>
</dbReference>
<evidence type="ECO:0000313" key="6">
    <source>
        <dbReference type="EMBL" id="WCG23183.1"/>
    </source>
</evidence>
<reference evidence="6" key="1">
    <citation type="submission" date="2023-01" db="EMBL/GenBank/DDBJ databases">
        <title>Oxazolidinone resistance genes in florfenicol resistant enterococci from beef cattle and veal calves at slaughter.</title>
        <authorList>
            <person name="Biggel M."/>
        </authorList>
    </citation>
    <scope>NUCLEOTIDE SEQUENCE</scope>
    <source>
        <strain evidence="6">K204-1</strain>
    </source>
</reference>
<proteinExistence type="predicted"/>
<feature type="transmembrane region" description="Helical" evidence="5">
    <location>
        <begin position="25"/>
        <end position="55"/>
    </location>
</feature>
<dbReference type="CDD" id="cd16914">
    <property type="entry name" value="EcfT"/>
    <property type="match status" value="1"/>
</dbReference>
<dbReference type="GeneID" id="72385275"/>
<dbReference type="RefSeq" id="WP_202585089.1">
    <property type="nucleotide sequence ID" value="NZ_BKBT01000006.1"/>
</dbReference>
<comment type="subcellular location">
    <subcellularLocation>
        <location evidence="1">Membrane</location>
        <topology evidence="1">Multi-pass membrane protein</topology>
    </subcellularLocation>
</comment>
<dbReference type="Pfam" id="PF02361">
    <property type="entry name" value="CbiQ"/>
    <property type="match status" value="1"/>
</dbReference>
<feature type="transmembrane region" description="Helical" evidence="5">
    <location>
        <begin position="67"/>
        <end position="86"/>
    </location>
</feature>
<dbReference type="Proteomes" id="UP001179600">
    <property type="component" value="Chromosome"/>
</dbReference>
<accession>A0AAE9XN41</accession>
<keyword evidence="4 5" id="KW-0472">Membrane</keyword>
<evidence type="ECO:0000256" key="1">
    <source>
        <dbReference type="ARBA" id="ARBA00004141"/>
    </source>
</evidence>
<evidence type="ECO:0000256" key="4">
    <source>
        <dbReference type="ARBA" id="ARBA00023136"/>
    </source>
</evidence>
<organism evidence="6 7">
    <name type="scientific">Vagococcus lutrae</name>
    <dbReference type="NCBI Taxonomy" id="81947"/>
    <lineage>
        <taxon>Bacteria</taxon>
        <taxon>Bacillati</taxon>
        <taxon>Bacillota</taxon>
        <taxon>Bacilli</taxon>
        <taxon>Lactobacillales</taxon>
        <taxon>Enterococcaceae</taxon>
        <taxon>Vagococcus</taxon>
    </lineage>
</organism>
<evidence type="ECO:0000256" key="5">
    <source>
        <dbReference type="SAM" id="Phobius"/>
    </source>
</evidence>
<keyword evidence="3 5" id="KW-1133">Transmembrane helix</keyword>
<gene>
    <name evidence="6" type="ORF">PML95_02790</name>
</gene>
<sequence>MSQTQLLGYIPKKTVIHQLSGASKLLALVFLSVATMTTYDTRFLLAMSLLSIVLFRLSHIKWQEISFVVKFVAVFSLLNLIAVYLFSPEYGVSVYGTRHVIWEGVGRFTLTQEQLFYEFNLLLKYIASIPIALIFILTTNPSEFAASLNKIGVSYKISYAVALALRYIPDVQRDFFDISMAQQARGIELSRKAPFRARAKGTVAIVFPLVLSSIERIDVISTAMELRRFGRHKNRTWYSAQTYRFHDYFVIGVSLVLLIISFSLFKVNQGRFYNPF</sequence>
<evidence type="ECO:0000256" key="3">
    <source>
        <dbReference type="ARBA" id="ARBA00022989"/>
    </source>
</evidence>